<keyword evidence="4" id="KW-1185">Reference proteome</keyword>
<dbReference type="Gene3D" id="2.130.10.10">
    <property type="entry name" value="YVTN repeat-like/Quinoprotein amine dehydrogenase"/>
    <property type="match status" value="1"/>
</dbReference>
<reference evidence="3" key="1">
    <citation type="submission" date="2022-01" db="EMBL/GenBank/DDBJ databases">
        <authorList>
            <person name="King R."/>
        </authorList>
    </citation>
    <scope>NUCLEOTIDE SEQUENCE</scope>
</reference>
<feature type="region of interest" description="Disordered" evidence="1">
    <location>
        <begin position="164"/>
        <end position="184"/>
    </location>
</feature>
<proteinExistence type="predicted"/>
<dbReference type="InterPro" id="IPR048841">
    <property type="entry name" value="PAN2_N"/>
</dbReference>
<feature type="compositionally biased region" description="Acidic residues" evidence="1">
    <location>
        <begin position="170"/>
        <end position="180"/>
    </location>
</feature>
<dbReference type="EMBL" id="CAKJVB030000125">
    <property type="protein sequence ID" value="CAH1229360.1"/>
    <property type="molecule type" value="Genomic_DNA"/>
</dbReference>
<comment type="caution">
    <text evidence="3">The sequence shown here is derived from an EMBL/GenBank/DDBJ whole genome shotgun (WGS) entry which is preliminary data.</text>
</comment>
<gene>
    <name evidence="3" type="ORF">DIABBA_LOCUS130</name>
</gene>
<dbReference type="PANTHER" id="PTHR15728">
    <property type="entry name" value="DEADENYLATION COMPLEX CATALYTIC SUBUNIT PAN2"/>
    <property type="match status" value="1"/>
</dbReference>
<dbReference type="Proteomes" id="UP001153709">
    <property type="component" value="Unassembled WGS sequence"/>
</dbReference>
<organism evidence="3 4">
    <name type="scientific">Diabrotica balteata</name>
    <name type="common">Banded cucumber beetle</name>
    <dbReference type="NCBI Taxonomy" id="107213"/>
    <lineage>
        <taxon>Eukaryota</taxon>
        <taxon>Metazoa</taxon>
        <taxon>Ecdysozoa</taxon>
        <taxon>Arthropoda</taxon>
        <taxon>Hexapoda</taxon>
        <taxon>Insecta</taxon>
        <taxon>Pterygota</taxon>
        <taxon>Neoptera</taxon>
        <taxon>Endopterygota</taxon>
        <taxon>Coleoptera</taxon>
        <taxon>Polyphaga</taxon>
        <taxon>Cucujiformia</taxon>
        <taxon>Chrysomeloidea</taxon>
        <taxon>Chrysomelidae</taxon>
        <taxon>Galerucinae</taxon>
        <taxon>Diabroticina</taxon>
        <taxon>Diabroticites</taxon>
        <taxon>Diabrotica</taxon>
    </lineage>
</organism>
<dbReference type="Pfam" id="PF20770">
    <property type="entry name" value="PAN2_N"/>
    <property type="match status" value="1"/>
</dbReference>
<sequence>MYFDDTGLAVVGQPENPGIINVDEDYVQTHCILADGGDRFGVSALAFDKHEELLWMGNQGGHVTSYLAPGQSKYTSFQIHATEEVRQILPVDDGILCLTASTLRYQIRRGIPVYTHSILVDLEIMGDYEKEQAHLVRMWEECENEDEFIDQDDLETEDNIDNVSINSDYPDMEQEPDEENGNQQAVVESNTQGCYYSEKNGTKYNKEHNNRNILTRAENLFTGSQKSRKACQDTN</sequence>
<dbReference type="GO" id="GO:0000289">
    <property type="term" value="P:nuclear-transcribed mRNA poly(A) tail shortening"/>
    <property type="evidence" value="ECO:0007669"/>
    <property type="project" value="TreeGrafter"/>
</dbReference>
<evidence type="ECO:0000256" key="1">
    <source>
        <dbReference type="SAM" id="MobiDB-lite"/>
    </source>
</evidence>
<dbReference type="AlphaFoldDB" id="A0A9P0GY59"/>
<dbReference type="GO" id="GO:0031251">
    <property type="term" value="C:PAN complex"/>
    <property type="evidence" value="ECO:0007669"/>
    <property type="project" value="TreeGrafter"/>
</dbReference>
<protein>
    <recommendedName>
        <fullName evidence="2">PAN2-PAN3 deadenylation complex catalytic subunit PAN2 N-terminal domain-containing protein</fullName>
    </recommendedName>
</protein>
<dbReference type="InterPro" id="IPR050785">
    <property type="entry name" value="PAN2-PAN3_catalytic_subunit"/>
</dbReference>
<feature type="domain" description="PAN2-PAN3 deadenylation complex catalytic subunit PAN2 N-terminal" evidence="2">
    <location>
        <begin position="26"/>
        <end position="116"/>
    </location>
</feature>
<name>A0A9P0GY59_DIABA</name>
<evidence type="ECO:0000313" key="4">
    <source>
        <dbReference type="Proteomes" id="UP001153709"/>
    </source>
</evidence>
<evidence type="ECO:0000313" key="3">
    <source>
        <dbReference type="EMBL" id="CAH1229360.1"/>
    </source>
</evidence>
<evidence type="ECO:0000259" key="2">
    <source>
        <dbReference type="Pfam" id="PF20770"/>
    </source>
</evidence>
<dbReference type="OrthoDB" id="16516at2759"/>
<accession>A0A9P0GY59</accession>
<dbReference type="GO" id="GO:0004535">
    <property type="term" value="F:poly(A)-specific ribonuclease activity"/>
    <property type="evidence" value="ECO:0007669"/>
    <property type="project" value="TreeGrafter"/>
</dbReference>
<dbReference type="GO" id="GO:0000932">
    <property type="term" value="C:P-body"/>
    <property type="evidence" value="ECO:0007669"/>
    <property type="project" value="TreeGrafter"/>
</dbReference>
<dbReference type="PANTHER" id="PTHR15728:SF0">
    <property type="entry name" value="PAN2-PAN3 DEADENYLATION COMPLEX CATALYTIC SUBUNIT PAN2"/>
    <property type="match status" value="1"/>
</dbReference>
<dbReference type="InterPro" id="IPR015943">
    <property type="entry name" value="WD40/YVTN_repeat-like_dom_sf"/>
</dbReference>